<evidence type="ECO:0000313" key="2">
    <source>
        <dbReference type="EMBL" id="KAF7289296.1"/>
    </source>
</evidence>
<dbReference type="InterPro" id="IPR055647">
    <property type="entry name" value="DUF7223"/>
</dbReference>
<dbReference type="Proteomes" id="UP000636479">
    <property type="component" value="Unassembled WGS sequence"/>
</dbReference>
<dbReference type="Pfam" id="PF23865">
    <property type="entry name" value="DUF7223"/>
    <property type="match status" value="1"/>
</dbReference>
<dbReference type="GeneID" id="59352842"/>
<evidence type="ECO:0000313" key="3">
    <source>
        <dbReference type="Proteomes" id="UP000636479"/>
    </source>
</evidence>
<comment type="caution">
    <text evidence="2">The sequence shown here is derived from an EMBL/GenBank/DDBJ whole genome shotgun (WGS) entry which is preliminary data.</text>
</comment>
<feature type="domain" description="DUF7223" evidence="1">
    <location>
        <begin position="322"/>
        <end position="525"/>
    </location>
</feature>
<keyword evidence="3" id="KW-1185">Reference proteome</keyword>
<evidence type="ECO:0000259" key="1">
    <source>
        <dbReference type="Pfam" id="PF23865"/>
    </source>
</evidence>
<organism evidence="2 3">
    <name type="scientific">Mycena indigotica</name>
    <dbReference type="NCBI Taxonomy" id="2126181"/>
    <lineage>
        <taxon>Eukaryota</taxon>
        <taxon>Fungi</taxon>
        <taxon>Dikarya</taxon>
        <taxon>Basidiomycota</taxon>
        <taxon>Agaricomycotina</taxon>
        <taxon>Agaricomycetes</taxon>
        <taxon>Agaricomycetidae</taxon>
        <taxon>Agaricales</taxon>
        <taxon>Marasmiineae</taxon>
        <taxon>Mycenaceae</taxon>
        <taxon>Mycena</taxon>
    </lineage>
</organism>
<protein>
    <recommendedName>
        <fullName evidence="1">DUF7223 domain-containing protein</fullName>
    </recommendedName>
</protein>
<dbReference type="RefSeq" id="XP_037213327.1">
    <property type="nucleotide sequence ID" value="XM_037370326.1"/>
</dbReference>
<name>A0A8H6RYH7_9AGAR</name>
<dbReference type="AlphaFoldDB" id="A0A8H6RYH7"/>
<dbReference type="EMBL" id="JACAZF010000017">
    <property type="protein sequence ID" value="KAF7289296.1"/>
    <property type="molecule type" value="Genomic_DNA"/>
</dbReference>
<dbReference type="OrthoDB" id="73875at2759"/>
<accession>A0A8H6RYH7</accession>
<reference evidence="2" key="1">
    <citation type="submission" date="2020-05" db="EMBL/GenBank/DDBJ databases">
        <title>Mycena genomes resolve the evolution of fungal bioluminescence.</title>
        <authorList>
            <person name="Tsai I.J."/>
        </authorList>
    </citation>
    <scope>NUCLEOTIDE SEQUENCE</scope>
    <source>
        <strain evidence="2">171206Taipei</strain>
    </source>
</reference>
<sequence>MLALLSFFPSVPSFLFVRFLASLSTMLSTSIFFVLLTSVLAQNNDWSQPCLDGECFWDLPASANASGTVRVWGSATALSDITKAAGWTILDCNPSLPAQNIRLVCTGDDEQCSHLFEGTGAENTLVRLPTSCGSTPFARVARSWVHANQTLPTDVAKKIEAKLRKRQDEEPILVQGLALDTQFDKIDPDANGEVNVAIAGTTIPGQAGDLTVTPPPPAPARRSRFQRRGLFSFIEDSFKKFNNFDKEITKQLPPVDFDKSLNLFKASISCPDPVASASVSADVNGKAHAVVTLGMSAVGKIVPPQLNEFGVFVGLDGSVTGTLDLKGSATGAIDSGLIDIFSVGLPGLDFPGLITLGPTFKVQAQAKAQLDANVDAKIVLAYKVDNAKLFFPRSDSLKSGGNFNPADSPLSLSVAPSIASQGVVSAHLIPRVDLGVNALAGIAKATVFLNLDASASMTLSLDGKISAAVSNTDGKSSSGDIKGCIDVGAGLDVNAGAEGSFFKIFDKSTQVNLFSKKFNLLNKCVGGSFRNRAVEPFGLVRRIDLGCPAATSSLVSALSEAIPAGSIKAV</sequence>
<proteinExistence type="predicted"/>
<gene>
    <name evidence="2" type="ORF">MIND_01391300</name>
</gene>